<evidence type="ECO:0000256" key="1">
    <source>
        <dbReference type="SAM" id="MobiDB-lite"/>
    </source>
</evidence>
<accession>A0A6A6AHS2</accession>
<proteinExistence type="predicted"/>
<dbReference type="AlphaFoldDB" id="A0A6A6AHS2"/>
<protein>
    <submittedName>
        <fullName evidence="2">Uncharacterized protein</fullName>
    </submittedName>
</protein>
<gene>
    <name evidence="2" type="ORF">P153DRAFT_338279</name>
</gene>
<sequence length="449" mass="49221">MSDSDAPPPDIHEKLNSQTPRFSVTSAVGGLGRAIGASRTLQQILGLQDPVPFARPPEVPRGLEEEFEEGLGEYGRERVMRVARLKGMGELAEISEEGESPVKKALRINPPRASEVGLSAVVGTRSTFLDDDAPSPTKLLTVRKRGASTSGEKTFGPPLTKARAEDNSGLPVLPVDAEALWKFKFPGNTHALLTILLNWSQVMWRFHNRLPDPKLLSIHPVFPYPVTVPLQRRLISVSFYDTSVEPHKEIRFLGPGDVAELTYNEVDTFSDQDKPSNKNTKNLAVHQRVTTGEGRWAYILIQGHKAAGGDTPPHVILAWHMSAMTNISTCLHTILPAGTSRIPRPAPSKPPLKRFSSLQNLGDLLGGSQRQFRQALRCASSSELPISDLTSLKPQDGAQTLKRTVLRFRKAGGVPLIEGFRVDVGAFRAWLDAVGRGQGKIIMWAEKEV</sequence>
<dbReference type="GeneID" id="54406212"/>
<dbReference type="OrthoDB" id="3800839at2759"/>
<evidence type="ECO:0000313" key="2">
    <source>
        <dbReference type="EMBL" id="KAF2130457.1"/>
    </source>
</evidence>
<keyword evidence="3" id="KW-1185">Reference proteome</keyword>
<reference evidence="2" key="1">
    <citation type="journal article" date="2020" name="Stud. Mycol.">
        <title>101 Dothideomycetes genomes: a test case for predicting lifestyles and emergence of pathogens.</title>
        <authorList>
            <person name="Haridas S."/>
            <person name="Albert R."/>
            <person name="Binder M."/>
            <person name="Bloem J."/>
            <person name="Labutti K."/>
            <person name="Salamov A."/>
            <person name="Andreopoulos B."/>
            <person name="Baker S."/>
            <person name="Barry K."/>
            <person name="Bills G."/>
            <person name="Bluhm B."/>
            <person name="Cannon C."/>
            <person name="Castanera R."/>
            <person name="Culley D."/>
            <person name="Daum C."/>
            <person name="Ezra D."/>
            <person name="Gonzalez J."/>
            <person name="Henrissat B."/>
            <person name="Kuo A."/>
            <person name="Liang C."/>
            <person name="Lipzen A."/>
            <person name="Lutzoni F."/>
            <person name="Magnuson J."/>
            <person name="Mondo S."/>
            <person name="Nolan M."/>
            <person name="Ohm R."/>
            <person name="Pangilinan J."/>
            <person name="Park H.-J."/>
            <person name="Ramirez L."/>
            <person name="Alfaro M."/>
            <person name="Sun H."/>
            <person name="Tritt A."/>
            <person name="Yoshinaga Y."/>
            <person name="Zwiers L.-H."/>
            <person name="Turgeon B."/>
            <person name="Goodwin S."/>
            <person name="Spatafora J."/>
            <person name="Crous P."/>
            <person name="Grigoriev I."/>
        </authorList>
    </citation>
    <scope>NUCLEOTIDE SEQUENCE</scope>
    <source>
        <strain evidence="2">CBS 119687</strain>
    </source>
</reference>
<dbReference type="RefSeq" id="XP_033524844.1">
    <property type="nucleotide sequence ID" value="XM_033665780.1"/>
</dbReference>
<feature type="region of interest" description="Disordered" evidence="1">
    <location>
        <begin position="1"/>
        <end position="21"/>
    </location>
</feature>
<dbReference type="Proteomes" id="UP000799771">
    <property type="component" value="Unassembled WGS sequence"/>
</dbReference>
<organism evidence="2 3">
    <name type="scientific">Dothidotthia symphoricarpi CBS 119687</name>
    <dbReference type="NCBI Taxonomy" id="1392245"/>
    <lineage>
        <taxon>Eukaryota</taxon>
        <taxon>Fungi</taxon>
        <taxon>Dikarya</taxon>
        <taxon>Ascomycota</taxon>
        <taxon>Pezizomycotina</taxon>
        <taxon>Dothideomycetes</taxon>
        <taxon>Pleosporomycetidae</taxon>
        <taxon>Pleosporales</taxon>
        <taxon>Dothidotthiaceae</taxon>
        <taxon>Dothidotthia</taxon>
    </lineage>
</organism>
<dbReference type="EMBL" id="ML977504">
    <property type="protein sequence ID" value="KAF2130457.1"/>
    <property type="molecule type" value="Genomic_DNA"/>
</dbReference>
<feature type="region of interest" description="Disordered" evidence="1">
    <location>
        <begin position="143"/>
        <end position="162"/>
    </location>
</feature>
<name>A0A6A6AHS2_9PLEO</name>
<evidence type="ECO:0000313" key="3">
    <source>
        <dbReference type="Proteomes" id="UP000799771"/>
    </source>
</evidence>